<reference evidence="3" key="2">
    <citation type="submission" date="2021-01" db="EMBL/GenBank/DDBJ databases">
        <authorList>
            <person name="Schikora-Tamarit M.A."/>
        </authorList>
    </citation>
    <scope>NUCLEOTIDE SEQUENCE</scope>
    <source>
        <strain evidence="3">CBS6341</strain>
    </source>
</reference>
<evidence type="ECO:0000256" key="1">
    <source>
        <dbReference type="SAM" id="MobiDB-lite"/>
    </source>
</evidence>
<dbReference type="Pfam" id="PF00339">
    <property type="entry name" value="Arrestin_N"/>
    <property type="match status" value="1"/>
</dbReference>
<keyword evidence="4" id="KW-1185">Reference proteome</keyword>
<dbReference type="PANTHER" id="PTHR11188:SF166">
    <property type="entry name" value="ARRESTIN (OR S-ANTIGEN), N-TERMINAL DOMAIN PROTEIN (AFU_ORTHOLOGUE AFUA_7G02050)"/>
    <property type="match status" value="1"/>
</dbReference>
<dbReference type="InterPro" id="IPR014756">
    <property type="entry name" value="Ig_E-set"/>
</dbReference>
<feature type="domain" description="Arrestin-like N-terminal" evidence="2">
    <location>
        <begin position="17"/>
        <end position="120"/>
    </location>
</feature>
<dbReference type="OrthoDB" id="3978010at2759"/>
<accession>A0A9P8TFZ1</accession>
<dbReference type="GO" id="GO:0070086">
    <property type="term" value="P:ubiquitin-dependent endocytosis"/>
    <property type="evidence" value="ECO:0007669"/>
    <property type="project" value="TreeGrafter"/>
</dbReference>
<dbReference type="GO" id="GO:0031625">
    <property type="term" value="F:ubiquitin protein ligase binding"/>
    <property type="evidence" value="ECO:0007669"/>
    <property type="project" value="TreeGrafter"/>
</dbReference>
<dbReference type="EMBL" id="JAEUBF010000544">
    <property type="protein sequence ID" value="KAH3677195.1"/>
    <property type="molecule type" value="Genomic_DNA"/>
</dbReference>
<evidence type="ECO:0000313" key="3">
    <source>
        <dbReference type="EMBL" id="KAH3677195.1"/>
    </source>
</evidence>
<dbReference type="Gene3D" id="2.60.40.640">
    <property type="match status" value="1"/>
</dbReference>
<evidence type="ECO:0000259" key="2">
    <source>
        <dbReference type="Pfam" id="PF00339"/>
    </source>
</evidence>
<feature type="compositionally biased region" description="Polar residues" evidence="1">
    <location>
        <begin position="508"/>
        <end position="521"/>
    </location>
</feature>
<dbReference type="InterPro" id="IPR014752">
    <property type="entry name" value="Arrestin-like_C"/>
</dbReference>
<dbReference type="GO" id="GO:0030674">
    <property type="term" value="F:protein-macromolecule adaptor activity"/>
    <property type="evidence" value="ECO:0007669"/>
    <property type="project" value="TreeGrafter"/>
</dbReference>
<proteinExistence type="predicted"/>
<comment type="caution">
    <text evidence="3">The sequence shown here is derived from an EMBL/GenBank/DDBJ whole genome shotgun (WGS) entry which is preliminary data.</text>
</comment>
<gene>
    <name evidence="3" type="ORF">WICMUC_001776</name>
</gene>
<dbReference type="SUPFAM" id="SSF81296">
    <property type="entry name" value="E set domains"/>
    <property type="match status" value="1"/>
</dbReference>
<dbReference type="CDD" id="cd22952">
    <property type="entry name" value="ART10-like"/>
    <property type="match status" value="1"/>
</dbReference>
<sequence length="544" mass="61150">MSACEIKLVVHKPEGNRTVFVPLDFIEGKVIVKVNKEVTLENIQIKLSGDLHTYVSKYKRNSRGEERLVRRNEYHELLYDVDTLFPPDNIKAVSKSHEYTMIPGTYEYDFKLQIPLTAACGDPSSAALYSNRLNSKIEMKHSAHHSQRGFNSRYITHLAAPLPPSTQVQNMTHGYSVAYELKVTVRRRSLFKGNYRKILPLKLMPFDIYVPHNPSTWFITGENKIVKKQYTEVPKEKRSFLGSKTVKTSESVLPFQVKIDLFNPYAIINTNPIAGISILSKLPPSQFSNKDGSSNGLGQFFLKFLTVHLISNTRYSAEEFQTTEGLSHELLELAPISIPIDLANGKTIDALESYETAIPLESILNERLRIPAVVPSFASCSISTEYTLSFDLMFSHSKESHRFVSVKYSCEGILLNSGIPKPSTANININNTFAPPPSEPYVNINPPEKPSVALEPAAERARSEKEEVEAWFKNNKHLYDNNPGQSSDPAAQHLQSSDSQHSDEAISHQLSQLGIQESSANIEDELPSYQQATAENLPNRRIRS</sequence>
<reference evidence="3" key="1">
    <citation type="journal article" date="2021" name="Open Biol.">
        <title>Shared evolutionary footprints suggest mitochondrial oxidative damage underlies multiple complex I losses in fungi.</title>
        <authorList>
            <person name="Schikora-Tamarit M.A."/>
            <person name="Marcet-Houben M."/>
            <person name="Nosek J."/>
            <person name="Gabaldon T."/>
        </authorList>
    </citation>
    <scope>NUCLEOTIDE SEQUENCE</scope>
    <source>
        <strain evidence="3">CBS6341</strain>
    </source>
</reference>
<organism evidence="3 4">
    <name type="scientific">Wickerhamomyces mucosus</name>
    <dbReference type="NCBI Taxonomy" id="1378264"/>
    <lineage>
        <taxon>Eukaryota</taxon>
        <taxon>Fungi</taxon>
        <taxon>Dikarya</taxon>
        <taxon>Ascomycota</taxon>
        <taxon>Saccharomycotina</taxon>
        <taxon>Saccharomycetes</taxon>
        <taxon>Phaffomycetales</taxon>
        <taxon>Wickerhamomycetaceae</taxon>
        <taxon>Wickerhamomyces</taxon>
    </lineage>
</organism>
<dbReference type="PANTHER" id="PTHR11188">
    <property type="entry name" value="ARRESTIN DOMAIN CONTAINING PROTEIN"/>
    <property type="match status" value="1"/>
</dbReference>
<dbReference type="Proteomes" id="UP000769528">
    <property type="component" value="Unassembled WGS sequence"/>
</dbReference>
<feature type="region of interest" description="Disordered" evidence="1">
    <location>
        <begin position="476"/>
        <end position="544"/>
    </location>
</feature>
<dbReference type="InterPro" id="IPR050357">
    <property type="entry name" value="Arrestin_domain-protein"/>
</dbReference>
<dbReference type="InterPro" id="IPR011021">
    <property type="entry name" value="Arrestin-like_N"/>
</dbReference>
<dbReference type="AlphaFoldDB" id="A0A9P8TFZ1"/>
<name>A0A9P8TFZ1_9ASCO</name>
<dbReference type="GO" id="GO:0005886">
    <property type="term" value="C:plasma membrane"/>
    <property type="evidence" value="ECO:0007669"/>
    <property type="project" value="TreeGrafter"/>
</dbReference>
<protein>
    <recommendedName>
        <fullName evidence="2">Arrestin-like N-terminal domain-containing protein</fullName>
    </recommendedName>
</protein>
<evidence type="ECO:0000313" key="4">
    <source>
        <dbReference type="Proteomes" id="UP000769528"/>
    </source>
</evidence>
<dbReference type="GO" id="GO:0005829">
    <property type="term" value="C:cytosol"/>
    <property type="evidence" value="ECO:0007669"/>
    <property type="project" value="TreeGrafter"/>
</dbReference>